<name>A0ABV5QGR0_9ACTN</name>
<dbReference type="InterPro" id="IPR036890">
    <property type="entry name" value="HATPase_C_sf"/>
</dbReference>
<evidence type="ECO:0000256" key="1">
    <source>
        <dbReference type="ARBA" id="ARBA00022527"/>
    </source>
</evidence>
<feature type="domain" description="Histidine kinase/HSP90-like ATPase" evidence="3">
    <location>
        <begin position="42"/>
        <end position="119"/>
    </location>
</feature>
<dbReference type="InterPro" id="IPR050267">
    <property type="entry name" value="Anti-sigma-factor_SerPK"/>
</dbReference>
<keyword evidence="1" id="KW-0723">Serine/threonine-protein kinase</keyword>
<organism evidence="4 5">
    <name type="scientific">Streptomyces roseoviridis</name>
    <dbReference type="NCBI Taxonomy" id="67361"/>
    <lineage>
        <taxon>Bacteria</taxon>
        <taxon>Bacillati</taxon>
        <taxon>Actinomycetota</taxon>
        <taxon>Actinomycetes</taxon>
        <taxon>Kitasatosporales</taxon>
        <taxon>Streptomycetaceae</taxon>
        <taxon>Streptomyces</taxon>
    </lineage>
</organism>
<dbReference type="PANTHER" id="PTHR35526">
    <property type="entry name" value="ANTI-SIGMA-F FACTOR RSBW-RELATED"/>
    <property type="match status" value="1"/>
</dbReference>
<dbReference type="Gene3D" id="3.30.565.10">
    <property type="entry name" value="Histidine kinase-like ATPase, C-terminal domain"/>
    <property type="match status" value="1"/>
</dbReference>
<dbReference type="InterPro" id="IPR003594">
    <property type="entry name" value="HATPase_dom"/>
</dbReference>
<dbReference type="EMBL" id="JBHMCT010000001">
    <property type="protein sequence ID" value="MFB9552693.1"/>
    <property type="molecule type" value="Genomic_DNA"/>
</dbReference>
<dbReference type="GO" id="GO:0005524">
    <property type="term" value="F:ATP binding"/>
    <property type="evidence" value="ECO:0007669"/>
    <property type="project" value="UniProtKB-KW"/>
</dbReference>
<evidence type="ECO:0000313" key="4">
    <source>
        <dbReference type="EMBL" id="MFB9552693.1"/>
    </source>
</evidence>
<comment type="caution">
    <text evidence="4">The sequence shown here is derived from an EMBL/GenBank/DDBJ whole genome shotgun (WGS) entry which is preliminary data.</text>
</comment>
<protein>
    <submittedName>
        <fullName evidence="4">ATP-binding protein</fullName>
    </submittedName>
</protein>
<feature type="compositionally biased region" description="Polar residues" evidence="2">
    <location>
        <begin position="1"/>
        <end position="17"/>
    </location>
</feature>
<dbReference type="PANTHER" id="PTHR35526:SF3">
    <property type="entry name" value="ANTI-SIGMA-F FACTOR RSBW"/>
    <property type="match status" value="1"/>
</dbReference>
<evidence type="ECO:0000313" key="5">
    <source>
        <dbReference type="Proteomes" id="UP001589716"/>
    </source>
</evidence>
<dbReference type="Proteomes" id="UP001589716">
    <property type="component" value="Unassembled WGS sequence"/>
</dbReference>
<keyword evidence="4" id="KW-0067">ATP-binding</keyword>
<keyword evidence="1" id="KW-0808">Transferase</keyword>
<accession>A0ABV5QGR0</accession>
<evidence type="ECO:0000259" key="3">
    <source>
        <dbReference type="Pfam" id="PF13581"/>
    </source>
</evidence>
<evidence type="ECO:0000256" key="2">
    <source>
        <dbReference type="SAM" id="MobiDB-lite"/>
    </source>
</evidence>
<dbReference type="Pfam" id="PF13581">
    <property type="entry name" value="HATPase_c_2"/>
    <property type="match status" value="1"/>
</dbReference>
<dbReference type="CDD" id="cd16936">
    <property type="entry name" value="HATPase_RsbW-like"/>
    <property type="match status" value="1"/>
</dbReference>
<gene>
    <name evidence="4" type="ORF">ACFFTP_00600</name>
</gene>
<keyword evidence="5" id="KW-1185">Reference proteome</keyword>
<dbReference type="SUPFAM" id="SSF55874">
    <property type="entry name" value="ATPase domain of HSP90 chaperone/DNA topoisomerase II/histidine kinase"/>
    <property type="match status" value="1"/>
</dbReference>
<feature type="region of interest" description="Disordered" evidence="2">
    <location>
        <begin position="1"/>
        <end position="22"/>
    </location>
</feature>
<reference evidence="4 5" key="1">
    <citation type="submission" date="2024-09" db="EMBL/GenBank/DDBJ databases">
        <authorList>
            <person name="Sun Q."/>
            <person name="Mori K."/>
        </authorList>
    </citation>
    <scope>NUCLEOTIDE SEQUENCE [LARGE SCALE GENOMIC DNA]</scope>
    <source>
        <strain evidence="4 5">JCM 4414</strain>
    </source>
</reference>
<keyword evidence="1" id="KW-0418">Kinase</keyword>
<keyword evidence="4" id="KW-0547">Nucleotide-binding</keyword>
<proteinExistence type="predicted"/>
<dbReference type="RefSeq" id="WP_345487541.1">
    <property type="nucleotide sequence ID" value="NZ_BAAAWU010000001.1"/>
</dbReference>
<sequence>MPQQLLSPSEVNHSPRTVDSPGTVVQSLPVELAVLGQRLETEDVANAVRHGRVRGREIETRFLRLPDAVRIEVHDASEKRPMVALPDDSAEGGWGLLLVEVLSAKWGVSGRRGVGKVVWAELPAPTEGSSCHTDASVGDA</sequence>